<evidence type="ECO:0000259" key="2">
    <source>
        <dbReference type="PROSITE" id="PS50975"/>
    </source>
</evidence>
<evidence type="ECO:0000256" key="1">
    <source>
        <dbReference type="PROSITE-ProRule" id="PRU00409"/>
    </source>
</evidence>
<evidence type="ECO:0000313" key="3">
    <source>
        <dbReference type="EMBL" id="SDQ20054.1"/>
    </source>
</evidence>
<dbReference type="PROSITE" id="PS50975">
    <property type="entry name" value="ATP_GRASP"/>
    <property type="match status" value="1"/>
</dbReference>
<dbReference type="RefSeq" id="WP_074762660.1">
    <property type="nucleotide sequence ID" value="NZ_FNKP01000001.1"/>
</dbReference>
<dbReference type="OrthoDB" id="5297883at2"/>
<name>A0A1H0YY32_9BURK</name>
<organism evidence="3 4">
    <name type="scientific">Paraburkholderia fungorum</name>
    <dbReference type="NCBI Taxonomy" id="134537"/>
    <lineage>
        <taxon>Bacteria</taxon>
        <taxon>Pseudomonadati</taxon>
        <taxon>Pseudomonadota</taxon>
        <taxon>Betaproteobacteria</taxon>
        <taxon>Burkholderiales</taxon>
        <taxon>Burkholderiaceae</taxon>
        <taxon>Paraburkholderia</taxon>
    </lineage>
</organism>
<dbReference type="EMBL" id="FNKP01000001">
    <property type="protein sequence ID" value="SDQ20054.1"/>
    <property type="molecule type" value="Genomic_DNA"/>
</dbReference>
<dbReference type="SUPFAM" id="SSF56059">
    <property type="entry name" value="Glutathione synthetase ATP-binding domain-like"/>
    <property type="match status" value="1"/>
</dbReference>
<dbReference type="AlphaFoldDB" id="A0A1H0YY32"/>
<sequence length="423" mass="46497">MTTVQTELTGDAAHPWLYQPLGLATLLRAATAGSDLTPLGEGLLEHVRQHDDPYALLDLSLVLEMKYEKAAALAVQQQALQITRRFRLKNVQTAQAPVRVLVLKAPGDLMANTPFECLVENADLQIEALYVDSHSPSNTVLPPHDVVFVAACASDETVAVHAQIAALTNGTDRRVLNRSEHVAKTTRDAAYELLGAVPSICMARTVRLSREQVDQAASGTFDLSEVLGTGYPFIIRPRGSHAGQGLAKVSDAQDLTAYLAESDAGEYYMAPFIDYSSADGLFRKYRIVIIDGKPFVCHMGISKDWMVHYPYAEMLANADRREEEAQIMRTFDDDFAVRHRDAFRSISELTGLDYVGFDCAETSDGRLLIFEIATGMVIHDMDDASAYPYKLPQIRRVSDAFHQMLRSAAASANTVQPTASEAQ</sequence>
<gene>
    <name evidence="3" type="ORF">SAMN05443245_0343</name>
</gene>
<reference evidence="4" key="1">
    <citation type="submission" date="2016-10" db="EMBL/GenBank/DDBJ databases">
        <authorList>
            <person name="Varghese N."/>
        </authorList>
    </citation>
    <scope>NUCLEOTIDE SEQUENCE [LARGE SCALE GENOMIC DNA]</scope>
    <source>
        <strain evidence="4">GAS106B</strain>
    </source>
</reference>
<dbReference type="InterPro" id="IPR011761">
    <property type="entry name" value="ATP-grasp"/>
</dbReference>
<dbReference type="GO" id="GO:0005524">
    <property type="term" value="F:ATP binding"/>
    <property type="evidence" value="ECO:0007669"/>
    <property type="project" value="UniProtKB-UniRule"/>
</dbReference>
<feature type="domain" description="ATP-grasp" evidence="2">
    <location>
        <begin position="191"/>
        <end position="398"/>
    </location>
</feature>
<evidence type="ECO:0000313" key="4">
    <source>
        <dbReference type="Proteomes" id="UP000183487"/>
    </source>
</evidence>
<keyword evidence="4" id="KW-1185">Reference proteome</keyword>
<dbReference type="Proteomes" id="UP000183487">
    <property type="component" value="Unassembled WGS sequence"/>
</dbReference>
<protein>
    <recommendedName>
        <fullName evidence="2">ATP-grasp domain-containing protein</fullName>
    </recommendedName>
</protein>
<keyword evidence="1" id="KW-0547">Nucleotide-binding</keyword>
<dbReference type="GO" id="GO:0046872">
    <property type="term" value="F:metal ion binding"/>
    <property type="evidence" value="ECO:0007669"/>
    <property type="project" value="InterPro"/>
</dbReference>
<keyword evidence="1" id="KW-0067">ATP-binding</keyword>
<proteinExistence type="predicted"/>
<accession>A0A1H0YY32</accession>